<keyword evidence="1" id="KW-0732">Signal</keyword>
<sequence length="223" mass="25831">MSPLVLISLFLPTLYAYLDYPDLGCKYLDGYCLPYNPDEKYYGNKFDMAYFFPRVLRSSIKALSLKTQYKIIALKPKIKRYFMTGEARTAEDALSLIQAHILPNETSTLRAGLLFETLELPKVVIKKIAKVTNVLLRSYYINNNRKSATTLMFIMMDLYTAKGFTAEQKQDLMYQFNTLDKLITEPITTEFIKNYHGIPIRRRVDKFIEVLRASCCVPNPRTT</sequence>
<dbReference type="WBParaSite" id="L893_g11808.t1">
    <property type="protein sequence ID" value="L893_g11808.t1"/>
    <property type="gene ID" value="L893_g11808"/>
</dbReference>
<organism evidence="2 3">
    <name type="scientific">Steinernema glaseri</name>
    <dbReference type="NCBI Taxonomy" id="37863"/>
    <lineage>
        <taxon>Eukaryota</taxon>
        <taxon>Metazoa</taxon>
        <taxon>Ecdysozoa</taxon>
        <taxon>Nematoda</taxon>
        <taxon>Chromadorea</taxon>
        <taxon>Rhabditida</taxon>
        <taxon>Tylenchina</taxon>
        <taxon>Panagrolaimomorpha</taxon>
        <taxon>Strongyloidoidea</taxon>
        <taxon>Steinernematidae</taxon>
        <taxon>Steinernema</taxon>
    </lineage>
</organism>
<name>A0A1I7Y1W3_9BILA</name>
<feature type="chain" id="PRO_5009311612" evidence="1">
    <location>
        <begin position="17"/>
        <end position="223"/>
    </location>
</feature>
<dbReference type="Proteomes" id="UP000095287">
    <property type="component" value="Unplaced"/>
</dbReference>
<reference evidence="3" key="1">
    <citation type="submission" date="2016-11" db="UniProtKB">
        <authorList>
            <consortium name="WormBaseParasite"/>
        </authorList>
    </citation>
    <scope>IDENTIFICATION</scope>
</reference>
<keyword evidence="2" id="KW-1185">Reference proteome</keyword>
<proteinExistence type="predicted"/>
<evidence type="ECO:0000313" key="3">
    <source>
        <dbReference type="WBParaSite" id="L893_g11808.t1"/>
    </source>
</evidence>
<evidence type="ECO:0000256" key="1">
    <source>
        <dbReference type="SAM" id="SignalP"/>
    </source>
</evidence>
<feature type="signal peptide" evidence="1">
    <location>
        <begin position="1"/>
        <end position="16"/>
    </location>
</feature>
<evidence type="ECO:0000313" key="2">
    <source>
        <dbReference type="Proteomes" id="UP000095287"/>
    </source>
</evidence>
<protein>
    <submittedName>
        <fullName evidence="3">Peptidase_M13_N domain-containing protein</fullName>
    </submittedName>
</protein>
<dbReference type="AlphaFoldDB" id="A0A1I7Y1W3"/>
<accession>A0A1I7Y1W3</accession>